<sequence>SVFEHYYFYSHLTFTKGSLSGSPSFKIYWGFMRQIALVGTAESGVDAPFNDPEYEIWGVSARAPYVTRADRWFELHRLDGEPREWVDNWRNIIKVFSHDLELFMFYPEPDLGPKVTQYPIDRITHRFGTYFMTSTFAWMIALAIDEMCPLDEKWEPGEIAIFGVDMEYGTEYRQQRVGFRHFIDLARILGITVTRLASGGLSYEPIPYPLWQDDPLINKLDQRTRGNQEKLGNMDAGINSTHMMIAQNRGVFDELDLFEKDGYSIEERRAELEEEYKALMRTSSETSKSIVSMEGALEEQKWLRDYLSP</sequence>
<feature type="non-terminal residue" evidence="1">
    <location>
        <position position="1"/>
    </location>
</feature>
<comment type="caution">
    <text evidence="1">The sequence shown here is derived from an EMBL/GenBank/DDBJ whole genome shotgun (WGS) entry which is preliminary data.</text>
</comment>
<dbReference type="EMBL" id="LAZR01027734">
    <property type="protein sequence ID" value="KKL64809.1"/>
    <property type="molecule type" value="Genomic_DNA"/>
</dbReference>
<proteinExistence type="predicted"/>
<evidence type="ECO:0000313" key="1">
    <source>
        <dbReference type="EMBL" id="KKL64809.1"/>
    </source>
</evidence>
<gene>
    <name evidence="1" type="ORF">LCGC14_2161260</name>
</gene>
<reference evidence="1" key="1">
    <citation type="journal article" date="2015" name="Nature">
        <title>Complex archaea that bridge the gap between prokaryotes and eukaryotes.</title>
        <authorList>
            <person name="Spang A."/>
            <person name="Saw J.H."/>
            <person name="Jorgensen S.L."/>
            <person name="Zaremba-Niedzwiedzka K."/>
            <person name="Martijn J."/>
            <person name="Lind A.E."/>
            <person name="van Eijk R."/>
            <person name="Schleper C."/>
            <person name="Guy L."/>
            <person name="Ettema T.J."/>
        </authorList>
    </citation>
    <scope>NUCLEOTIDE SEQUENCE</scope>
</reference>
<dbReference type="AlphaFoldDB" id="A0A0F9DSV1"/>
<name>A0A0F9DSV1_9ZZZZ</name>
<accession>A0A0F9DSV1</accession>
<protein>
    <submittedName>
        <fullName evidence="1">Uncharacterized protein</fullName>
    </submittedName>
</protein>
<organism evidence="1">
    <name type="scientific">marine sediment metagenome</name>
    <dbReference type="NCBI Taxonomy" id="412755"/>
    <lineage>
        <taxon>unclassified sequences</taxon>
        <taxon>metagenomes</taxon>
        <taxon>ecological metagenomes</taxon>
    </lineage>
</organism>